<proteinExistence type="predicted"/>
<feature type="non-terminal residue" evidence="1">
    <location>
        <position position="130"/>
    </location>
</feature>
<organism evidence="1 2">
    <name type="scientific">Meganyctiphanes norvegica</name>
    <name type="common">Northern krill</name>
    <name type="synonym">Thysanopoda norvegica</name>
    <dbReference type="NCBI Taxonomy" id="48144"/>
    <lineage>
        <taxon>Eukaryota</taxon>
        <taxon>Metazoa</taxon>
        <taxon>Ecdysozoa</taxon>
        <taxon>Arthropoda</taxon>
        <taxon>Crustacea</taxon>
        <taxon>Multicrustacea</taxon>
        <taxon>Malacostraca</taxon>
        <taxon>Eumalacostraca</taxon>
        <taxon>Eucarida</taxon>
        <taxon>Euphausiacea</taxon>
        <taxon>Euphausiidae</taxon>
        <taxon>Meganyctiphanes</taxon>
    </lineage>
</organism>
<sequence>QIIPAFKRLSDYIENEYVTRPNIAITSLPNGEALYNQLLKFHTSTSLNAAEIHEMGLAEVKCIQSEMAKIVKQLGYNMTVPEFSENIKNDPKFFYEKSEDLLAGFEDICFNKIPPKLPSIFRSVPTLDMR</sequence>
<keyword evidence="2" id="KW-1185">Reference proteome</keyword>
<feature type="non-terminal residue" evidence="1">
    <location>
        <position position="1"/>
    </location>
</feature>
<dbReference type="Proteomes" id="UP001497623">
    <property type="component" value="Unassembled WGS sequence"/>
</dbReference>
<reference evidence="1 2" key="1">
    <citation type="submission" date="2024-05" db="EMBL/GenBank/DDBJ databases">
        <authorList>
            <person name="Wallberg A."/>
        </authorList>
    </citation>
    <scope>NUCLEOTIDE SEQUENCE [LARGE SCALE GENOMIC DNA]</scope>
</reference>
<name>A0AAV2QAX4_MEGNR</name>
<accession>A0AAV2QAX4</accession>
<evidence type="ECO:0000313" key="2">
    <source>
        <dbReference type="Proteomes" id="UP001497623"/>
    </source>
</evidence>
<dbReference type="EMBL" id="CAXKWB010004560">
    <property type="protein sequence ID" value="CAL4074171.1"/>
    <property type="molecule type" value="Genomic_DNA"/>
</dbReference>
<protein>
    <submittedName>
        <fullName evidence="1">Uncharacterized protein</fullName>
    </submittedName>
</protein>
<dbReference type="AlphaFoldDB" id="A0AAV2QAX4"/>
<gene>
    <name evidence="1" type="ORF">MNOR_LOCUS9430</name>
</gene>
<dbReference type="PANTHER" id="PTHR33361:SF2">
    <property type="entry name" value="DUF885 DOMAIN-CONTAINING PROTEIN"/>
    <property type="match status" value="1"/>
</dbReference>
<dbReference type="PANTHER" id="PTHR33361">
    <property type="entry name" value="GLR0591 PROTEIN"/>
    <property type="match status" value="1"/>
</dbReference>
<evidence type="ECO:0000313" key="1">
    <source>
        <dbReference type="EMBL" id="CAL4074171.1"/>
    </source>
</evidence>
<comment type="caution">
    <text evidence="1">The sequence shown here is derived from an EMBL/GenBank/DDBJ whole genome shotgun (WGS) entry which is preliminary data.</text>
</comment>
<dbReference type="Pfam" id="PF05960">
    <property type="entry name" value="DUF885"/>
    <property type="match status" value="1"/>
</dbReference>
<dbReference type="InterPro" id="IPR010281">
    <property type="entry name" value="DUF885"/>
</dbReference>